<accession>A0A7U3SPS9</accession>
<dbReference type="Pfam" id="PF05016">
    <property type="entry name" value="ParE_toxin"/>
    <property type="match status" value="1"/>
</dbReference>
<sequence>MIDYTILFHPEAEKEFISAYLWYEKQLEGLGERFINAVEKQIQYISNNPESYQLKKRGCRESKTAIFPYLIVFRVYKPKREILVVAIYHTGVKSSVKVHVDCHPERSRRAVKVGFDSAQPDRADKKVLCFGFLSYTDLML</sequence>
<keyword evidence="3" id="KW-1185">Reference proteome</keyword>
<evidence type="ECO:0000256" key="1">
    <source>
        <dbReference type="ARBA" id="ARBA00022649"/>
    </source>
</evidence>
<reference evidence="2 3" key="1">
    <citation type="submission" date="2020-11" db="EMBL/GenBank/DDBJ databases">
        <title>Pedobacter endophytica, an endophytic bacteria isolated form Carex pumila.</title>
        <authorList>
            <person name="Peng Y."/>
            <person name="Jiang L."/>
            <person name="Lee J."/>
        </authorList>
    </citation>
    <scope>NUCLEOTIDE SEQUENCE [LARGE SCALE GENOMIC DNA]</scope>
    <source>
        <strain evidence="2 3">JBR3-12</strain>
    </source>
</reference>
<dbReference type="AlphaFoldDB" id="A0A7U3SPS9"/>
<evidence type="ECO:0000313" key="3">
    <source>
        <dbReference type="Proteomes" id="UP000594759"/>
    </source>
</evidence>
<gene>
    <name evidence="2" type="ORF">IZT61_14105</name>
</gene>
<dbReference type="RefSeq" id="WP_196097551.1">
    <property type="nucleotide sequence ID" value="NZ_CP064939.1"/>
</dbReference>
<dbReference type="InterPro" id="IPR007712">
    <property type="entry name" value="RelE/ParE_toxin"/>
</dbReference>
<dbReference type="KEGG" id="pex:IZT61_14105"/>
<protein>
    <submittedName>
        <fullName evidence="2">Type II toxin-antitoxin system RelE/ParE family toxin</fullName>
    </submittedName>
</protein>
<proteinExistence type="predicted"/>
<keyword evidence="1" id="KW-1277">Toxin-antitoxin system</keyword>
<organism evidence="2 3">
    <name type="scientific">Pedobacter endophyticus</name>
    <dbReference type="NCBI Taxonomy" id="2789740"/>
    <lineage>
        <taxon>Bacteria</taxon>
        <taxon>Pseudomonadati</taxon>
        <taxon>Bacteroidota</taxon>
        <taxon>Sphingobacteriia</taxon>
        <taxon>Sphingobacteriales</taxon>
        <taxon>Sphingobacteriaceae</taxon>
        <taxon>Pedobacter</taxon>
    </lineage>
</organism>
<dbReference type="Gene3D" id="3.30.2310.20">
    <property type="entry name" value="RelE-like"/>
    <property type="match status" value="1"/>
</dbReference>
<dbReference type="EMBL" id="CP064939">
    <property type="protein sequence ID" value="QPH38224.1"/>
    <property type="molecule type" value="Genomic_DNA"/>
</dbReference>
<evidence type="ECO:0000313" key="2">
    <source>
        <dbReference type="EMBL" id="QPH38224.1"/>
    </source>
</evidence>
<dbReference type="InterPro" id="IPR035093">
    <property type="entry name" value="RelE/ParE_toxin_dom_sf"/>
</dbReference>
<name>A0A7U3SPS9_9SPHI</name>
<dbReference type="Proteomes" id="UP000594759">
    <property type="component" value="Chromosome"/>
</dbReference>